<keyword evidence="2" id="KW-1185">Reference proteome</keyword>
<accession>A0A097EWY7</accession>
<dbReference type="GeneID" id="22111078"/>
<sequence length="112" mass="13461">MRTDMYTLDRSDRAYQEIFLNKVHYETIIGSKMECSLYYDNSKDYSCDDVKHIRYTYNTIITIPILDKEKYEVAGYVMITTNRTLNQHEVQNLINNIRPYIRNFDNSIQDIK</sequence>
<dbReference type="OrthoDB" id="35373at35237"/>
<dbReference type="Proteomes" id="UP000029889">
    <property type="component" value="Segment"/>
</dbReference>
<organism evidence="1 2">
    <name type="scientific">Escherichia phage 121Q</name>
    <dbReference type="NCBI Taxonomy" id="1555202"/>
    <lineage>
        <taxon>Viruses</taxon>
        <taxon>Duplodnaviria</taxon>
        <taxon>Heunggongvirae</taxon>
        <taxon>Uroviricota</taxon>
        <taxon>Caudoviricetes</taxon>
        <taxon>Asteriusvirus</taxon>
        <taxon>Asteriusvirus av121Q</taxon>
    </lineage>
</organism>
<reference evidence="1 2" key="1">
    <citation type="submission" date="2014-09" db="EMBL/GenBank/DDBJ databases">
        <authorList>
            <person name="Lapin J.S."/>
            <person name="Pope W.H."/>
            <person name="Hua J."/>
            <person name="Ford M.E."/>
            <person name="Conway J.F."/>
            <person name="Hatfull G.F."/>
            <person name="Hendrix R.W."/>
        </authorList>
    </citation>
    <scope>NUCLEOTIDE SEQUENCE [LARGE SCALE GENOMIC DNA]</scope>
</reference>
<protein>
    <submittedName>
        <fullName evidence="1">Uncharacterized protein</fullName>
    </submittedName>
</protein>
<evidence type="ECO:0000313" key="2">
    <source>
        <dbReference type="Proteomes" id="UP000029889"/>
    </source>
</evidence>
<gene>
    <name evidence="1" type="primary">38</name>
    <name evidence="1" type="ORF">PBI_121Q_38</name>
</gene>
<dbReference type="RefSeq" id="YP_009101632.1">
    <property type="nucleotide sequence ID" value="NC_025447.1"/>
</dbReference>
<dbReference type="KEGG" id="vg:22111078"/>
<name>A0A097EWY7_9CAUD</name>
<dbReference type="EMBL" id="KM507819">
    <property type="protein sequence ID" value="AIT13935.1"/>
    <property type="molecule type" value="Genomic_DNA"/>
</dbReference>
<proteinExistence type="predicted"/>
<evidence type="ECO:0000313" key="1">
    <source>
        <dbReference type="EMBL" id="AIT13935.1"/>
    </source>
</evidence>